<dbReference type="EMBL" id="CP126980">
    <property type="protein sequence ID" value="WIM96471.1"/>
    <property type="molecule type" value="Genomic_DNA"/>
</dbReference>
<evidence type="ECO:0000313" key="2">
    <source>
        <dbReference type="EMBL" id="WIM96471.1"/>
    </source>
</evidence>
<feature type="region of interest" description="Disordered" evidence="1">
    <location>
        <begin position="31"/>
        <end position="55"/>
    </location>
</feature>
<gene>
    <name evidence="2" type="ORF">ACTOB_008673</name>
</gene>
<name>A0ABY8WF27_9ACTN</name>
<evidence type="ECO:0000256" key="1">
    <source>
        <dbReference type="SAM" id="MobiDB-lite"/>
    </source>
</evidence>
<evidence type="ECO:0000313" key="3">
    <source>
        <dbReference type="Proteomes" id="UP001240150"/>
    </source>
</evidence>
<proteinExistence type="predicted"/>
<accession>A0ABY8WF27</accession>
<protein>
    <submittedName>
        <fullName evidence="2">Uncharacterized protein</fullName>
    </submittedName>
</protein>
<keyword evidence="3" id="KW-1185">Reference proteome</keyword>
<organism evidence="2 3">
    <name type="scientific">Actinoplanes oblitus</name>
    <dbReference type="NCBI Taxonomy" id="3040509"/>
    <lineage>
        <taxon>Bacteria</taxon>
        <taxon>Bacillati</taxon>
        <taxon>Actinomycetota</taxon>
        <taxon>Actinomycetes</taxon>
        <taxon>Micromonosporales</taxon>
        <taxon>Micromonosporaceae</taxon>
        <taxon>Actinoplanes</taxon>
    </lineage>
</organism>
<reference evidence="2 3" key="1">
    <citation type="submission" date="2023-06" db="EMBL/GenBank/DDBJ databases">
        <authorList>
            <person name="Yushchuk O."/>
            <person name="Binda E."/>
            <person name="Ruckert-Reed C."/>
            <person name="Fedorenko V."/>
            <person name="Kalinowski J."/>
            <person name="Marinelli F."/>
        </authorList>
    </citation>
    <scope>NUCLEOTIDE SEQUENCE [LARGE SCALE GENOMIC DNA]</scope>
    <source>
        <strain evidence="2 3">NRRL 3884</strain>
    </source>
</reference>
<dbReference type="RefSeq" id="WP_284917753.1">
    <property type="nucleotide sequence ID" value="NZ_CP126980.1"/>
</dbReference>
<sequence>MMARQAVQPDPPLAYVELRDEAFGTVTRYRPSPGRHISRDEEWCAPGGQRVDEAG</sequence>
<dbReference type="Proteomes" id="UP001240150">
    <property type="component" value="Chromosome"/>
</dbReference>